<comment type="subcellular location">
    <subcellularLocation>
        <location evidence="10">Cell outer membrane</location>
        <topology evidence="10">Lipid-anchor</topology>
    </subcellularLocation>
    <subcellularLocation>
        <location evidence="1">Membrane</location>
    </subcellularLocation>
</comment>
<evidence type="ECO:0000256" key="4">
    <source>
        <dbReference type="ARBA" id="ARBA00022692"/>
    </source>
</evidence>
<evidence type="ECO:0000256" key="5">
    <source>
        <dbReference type="ARBA" id="ARBA00022729"/>
    </source>
</evidence>
<dbReference type="GO" id="GO:0009279">
    <property type="term" value="C:cell outer membrane"/>
    <property type="evidence" value="ECO:0007669"/>
    <property type="project" value="UniProtKB-SubCell"/>
</dbReference>
<comment type="function">
    <text evidence="9">Could be involved in resistance to puromycin, acriflavine and tetraphenylarsonium chloride.</text>
</comment>
<protein>
    <submittedName>
        <fullName evidence="11">RND transporter</fullName>
    </submittedName>
</protein>
<reference evidence="11 12" key="1">
    <citation type="submission" date="2018-02" db="EMBL/GenBank/DDBJ databases">
        <title>Insights into the biology of acidophilic members of the Acidiferrobacteraceae family derived from comparative genomic analyses.</title>
        <authorList>
            <person name="Issotta F."/>
            <person name="Thyssen C."/>
            <person name="Mena C."/>
            <person name="Moya A."/>
            <person name="Bellenberg S."/>
            <person name="Sproer C."/>
            <person name="Covarrubias P.C."/>
            <person name="Sand W."/>
            <person name="Quatrini R."/>
            <person name="Vera M."/>
        </authorList>
    </citation>
    <scope>NUCLEOTIDE SEQUENCE [LARGE SCALE GENOMIC DNA]</scope>
    <source>
        <strain evidence="12">m-1</strain>
    </source>
</reference>
<dbReference type="NCBIfam" id="TIGR01845">
    <property type="entry name" value="outer_NodT"/>
    <property type="match status" value="1"/>
</dbReference>
<keyword evidence="3 10" id="KW-1134">Transmembrane beta strand</keyword>
<dbReference type="PANTHER" id="PTHR30203">
    <property type="entry name" value="OUTER MEMBRANE CATION EFFLUX PROTEIN"/>
    <property type="match status" value="1"/>
</dbReference>
<dbReference type="PROSITE" id="PS51257">
    <property type="entry name" value="PROKAR_LIPOPROTEIN"/>
    <property type="match status" value="1"/>
</dbReference>
<comment type="caution">
    <text evidence="11">The sequence shown here is derived from an EMBL/GenBank/DDBJ whole genome shotgun (WGS) entry which is preliminary data.</text>
</comment>
<dbReference type="InterPro" id="IPR003423">
    <property type="entry name" value="OMP_efflux"/>
</dbReference>
<dbReference type="RefSeq" id="WP_114282961.1">
    <property type="nucleotide sequence ID" value="NZ_PSYR01000002.1"/>
</dbReference>
<dbReference type="EMBL" id="PSYR01000002">
    <property type="protein sequence ID" value="RCN55965.1"/>
    <property type="molecule type" value="Genomic_DNA"/>
</dbReference>
<evidence type="ECO:0000313" key="11">
    <source>
        <dbReference type="EMBL" id="RCN55965.1"/>
    </source>
</evidence>
<keyword evidence="7 10" id="KW-0564">Palmitate</keyword>
<proteinExistence type="inferred from homology"/>
<evidence type="ECO:0000256" key="3">
    <source>
        <dbReference type="ARBA" id="ARBA00022452"/>
    </source>
</evidence>
<name>A0A368HBZ9_9GAMM</name>
<dbReference type="InterPro" id="IPR010131">
    <property type="entry name" value="MdtP/NodT-like"/>
</dbReference>
<comment type="similarity">
    <text evidence="2 10">Belongs to the outer membrane factor (OMF) (TC 1.B.17) family.</text>
</comment>
<sequence length="463" mass="50099">MKSKGLIIPIGLALASCAPLPPRPRPAVMSWRPHGVVPVGHVGAATPPLWWRAVGSRPLDALVAAALRGNPSLAVADARVHAAVAAWRKQRGGRHLHVSAAGSLSAEHFSQDGLHASANGQSVLYGEVDPLIARLHITQFGRIDEEVRATFGEVQAAAADRAEARLIVTTQIVRTYFAAEAARMERTYWRAVRRDARRLLVLARLRRRDGLSGTRTVYADEERLDVVSRRYREAATALVRLRNSLGALAGRGPAFARAVVLGALPARGRLPLPSRIPLALVARRPDVVAVRRLVAVAAARVGAARAAFYPDVNLAFFAGWNSISLRDLFDPVNLARAIGPTVTLPIFEGGTLRARLARQEATFVAARAQYQGTLVAAVREVADGVARLQGERDDLVTQAQALRAAQRLEARAQQAFRAGLTNRAPLLQADSAWWQERARQVALRAARAATWARIEETIDGQGD</sequence>
<keyword evidence="4 10" id="KW-0812">Transmembrane</keyword>
<keyword evidence="8 10" id="KW-0449">Lipoprotein</keyword>
<dbReference type="Proteomes" id="UP000253250">
    <property type="component" value="Unassembled WGS sequence"/>
</dbReference>
<evidence type="ECO:0000313" key="12">
    <source>
        <dbReference type="Proteomes" id="UP000253250"/>
    </source>
</evidence>
<evidence type="ECO:0000256" key="7">
    <source>
        <dbReference type="ARBA" id="ARBA00023139"/>
    </source>
</evidence>
<dbReference type="Gene3D" id="1.20.1600.10">
    <property type="entry name" value="Outer membrane efflux proteins (OEP)"/>
    <property type="match status" value="1"/>
</dbReference>
<organism evidence="11 12">
    <name type="scientific">Acidiferrobacter thiooxydans</name>
    <dbReference type="NCBI Taxonomy" id="163359"/>
    <lineage>
        <taxon>Bacteria</taxon>
        <taxon>Pseudomonadati</taxon>
        <taxon>Pseudomonadota</taxon>
        <taxon>Gammaproteobacteria</taxon>
        <taxon>Acidiferrobacterales</taxon>
        <taxon>Acidiferrobacteraceae</taxon>
        <taxon>Acidiferrobacter</taxon>
    </lineage>
</organism>
<evidence type="ECO:0000256" key="1">
    <source>
        <dbReference type="ARBA" id="ARBA00004370"/>
    </source>
</evidence>
<accession>A0A368HBZ9</accession>
<dbReference type="OrthoDB" id="9770517at2"/>
<dbReference type="Gene3D" id="2.20.200.10">
    <property type="entry name" value="Outer membrane efflux proteins (OEP)"/>
    <property type="match status" value="1"/>
</dbReference>
<dbReference type="AlphaFoldDB" id="A0A368HBZ9"/>
<keyword evidence="6 10" id="KW-0472">Membrane</keyword>
<evidence type="ECO:0000256" key="2">
    <source>
        <dbReference type="ARBA" id="ARBA00007613"/>
    </source>
</evidence>
<evidence type="ECO:0000256" key="6">
    <source>
        <dbReference type="ARBA" id="ARBA00023136"/>
    </source>
</evidence>
<dbReference type="SUPFAM" id="SSF56954">
    <property type="entry name" value="Outer membrane efflux proteins (OEP)"/>
    <property type="match status" value="1"/>
</dbReference>
<dbReference type="PANTHER" id="PTHR30203:SF20">
    <property type="entry name" value="MULTIDRUG RESISTANCE OUTER MEMBRANE PROTEIN MDTP-RELATED"/>
    <property type="match status" value="1"/>
</dbReference>
<keyword evidence="12" id="KW-1185">Reference proteome</keyword>
<dbReference type="Pfam" id="PF02321">
    <property type="entry name" value="OEP"/>
    <property type="match status" value="2"/>
</dbReference>
<dbReference type="GO" id="GO:0015562">
    <property type="term" value="F:efflux transmembrane transporter activity"/>
    <property type="evidence" value="ECO:0007669"/>
    <property type="project" value="InterPro"/>
</dbReference>
<evidence type="ECO:0000256" key="10">
    <source>
        <dbReference type="RuleBase" id="RU362097"/>
    </source>
</evidence>
<gene>
    <name evidence="11" type="ORF">C4900_08725</name>
</gene>
<evidence type="ECO:0000256" key="9">
    <source>
        <dbReference type="ARBA" id="ARBA00037313"/>
    </source>
</evidence>
<evidence type="ECO:0000256" key="8">
    <source>
        <dbReference type="ARBA" id="ARBA00023288"/>
    </source>
</evidence>
<keyword evidence="5" id="KW-0732">Signal</keyword>